<evidence type="ECO:0000313" key="15">
    <source>
        <dbReference type="EMBL" id="CAG2140214.1"/>
    </source>
</evidence>
<dbReference type="PANTHER" id="PTHR30529:SF3">
    <property type="entry name" value="CYTOCHROME B561 HOMOLOG 1"/>
    <property type="match status" value="1"/>
</dbReference>
<dbReference type="AlphaFoldDB" id="A0A916IRX9"/>
<keyword evidence="16" id="KW-1185">Reference proteome</keyword>
<dbReference type="PANTHER" id="PTHR30529">
    <property type="entry name" value="CYTOCHROME B561"/>
    <property type="match status" value="1"/>
</dbReference>
<dbReference type="RefSeq" id="WP_211947228.1">
    <property type="nucleotide sequence ID" value="NZ_CAJPUY010000007.1"/>
</dbReference>
<protein>
    <submittedName>
        <fullName evidence="15">Cytochrome b561</fullName>
    </submittedName>
</protein>
<evidence type="ECO:0000256" key="9">
    <source>
        <dbReference type="ARBA" id="ARBA00022989"/>
    </source>
</evidence>
<evidence type="ECO:0000256" key="6">
    <source>
        <dbReference type="ARBA" id="ARBA00022692"/>
    </source>
</evidence>
<evidence type="ECO:0000256" key="4">
    <source>
        <dbReference type="ARBA" id="ARBA00022475"/>
    </source>
</evidence>
<dbReference type="EMBL" id="CAJPUY010000007">
    <property type="protein sequence ID" value="CAG2140214.1"/>
    <property type="molecule type" value="Genomic_DNA"/>
</dbReference>
<comment type="similarity">
    <text evidence="12">Belongs to the cytochrome b561 family.</text>
</comment>
<dbReference type="GO" id="GO:0005886">
    <property type="term" value="C:plasma membrane"/>
    <property type="evidence" value="ECO:0007669"/>
    <property type="project" value="UniProtKB-SubCell"/>
</dbReference>
<dbReference type="InterPro" id="IPR016174">
    <property type="entry name" value="Di-haem_cyt_TM"/>
</dbReference>
<keyword evidence="8" id="KW-0249">Electron transport</keyword>
<sequence>MNRLQSASGAMAFPGTARRYDGLAIFFHWAVFLLIAAAYAAIELKGFAGKGTPARSLTMAAHEGAGVLVLALAVPRLLWRLVRGAPAAEPGPRWMQRAGGAMHWVLYLFIVAQPVLGLLALNAGGHVLALPALGIEIPALVGPDQALKNQVKEIHETLGTAFYLVIGLHAMAALFHHYMLGDNTLRRMWRR</sequence>
<evidence type="ECO:0000256" key="2">
    <source>
        <dbReference type="ARBA" id="ARBA00004651"/>
    </source>
</evidence>
<keyword evidence="4" id="KW-1003">Cell membrane</keyword>
<evidence type="ECO:0000256" key="8">
    <source>
        <dbReference type="ARBA" id="ARBA00022982"/>
    </source>
</evidence>
<reference evidence="15" key="1">
    <citation type="submission" date="2021-03" db="EMBL/GenBank/DDBJ databases">
        <authorList>
            <person name="Peeters C."/>
        </authorList>
    </citation>
    <scope>NUCLEOTIDE SEQUENCE</scope>
    <source>
        <strain evidence="15">LMG 31506</strain>
    </source>
</reference>
<evidence type="ECO:0000259" key="14">
    <source>
        <dbReference type="Pfam" id="PF01292"/>
    </source>
</evidence>
<keyword evidence="7" id="KW-0479">Metal-binding</keyword>
<keyword evidence="9 13" id="KW-1133">Transmembrane helix</keyword>
<evidence type="ECO:0000313" key="16">
    <source>
        <dbReference type="Proteomes" id="UP000672934"/>
    </source>
</evidence>
<keyword evidence="3" id="KW-0813">Transport</keyword>
<feature type="domain" description="Cytochrome b561 bacterial/Ni-hydrogenase" evidence="14">
    <location>
        <begin position="19"/>
        <end position="190"/>
    </location>
</feature>
<feature type="transmembrane region" description="Helical" evidence="13">
    <location>
        <begin position="100"/>
        <end position="121"/>
    </location>
</feature>
<comment type="subcellular location">
    <subcellularLocation>
        <location evidence="2">Cell membrane</location>
        <topology evidence="2">Multi-pass membrane protein</topology>
    </subcellularLocation>
</comment>
<comment type="caution">
    <text evidence="15">The sequence shown here is derived from an EMBL/GenBank/DDBJ whole genome shotgun (WGS) entry which is preliminary data.</text>
</comment>
<dbReference type="GO" id="GO:0009055">
    <property type="term" value="F:electron transfer activity"/>
    <property type="evidence" value="ECO:0007669"/>
    <property type="project" value="InterPro"/>
</dbReference>
<dbReference type="SUPFAM" id="SSF81342">
    <property type="entry name" value="Transmembrane di-heme cytochromes"/>
    <property type="match status" value="1"/>
</dbReference>
<keyword evidence="10" id="KW-0408">Iron</keyword>
<proteinExistence type="inferred from homology"/>
<dbReference type="InterPro" id="IPR052168">
    <property type="entry name" value="Cytochrome_b561_oxidase"/>
</dbReference>
<evidence type="ECO:0000256" key="13">
    <source>
        <dbReference type="SAM" id="Phobius"/>
    </source>
</evidence>
<dbReference type="Pfam" id="PF01292">
    <property type="entry name" value="Ni_hydr_CYTB"/>
    <property type="match status" value="1"/>
</dbReference>
<feature type="transmembrane region" description="Helical" evidence="13">
    <location>
        <begin position="20"/>
        <end position="40"/>
    </location>
</feature>
<evidence type="ECO:0000256" key="7">
    <source>
        <dbReference type="ARBA" id="ARBA00022723"/>
    </source>
</evidence>
<dbReference type="InterPro" id="IPR011577">
    <property type="entry name" value="Cyt_b561_bac/Ni-Hgenase"/>
</dbReference>
<organism evidence="15 16">
    <name type="scientific">Cupriavidus yeoncheonensis</name>
    <dbReference type="NCBI Taxonomy" id="1462994"/>
    <lineage>
        <taxon>Bacteria</taxon>
        <taxon>Pseudomonadati</taxon>
        <taxon>Pseudomonadota</taxon>
        <taxon>Betaproteobacteria</taxon>
        <taxon>Burkholderiales</taxon>
        <taxon>Burkholderiaceae</taxon>
        <taxon>Cupriavidus</taxon>
    </lineage>
</organism>
<name>A0A916IRX9_9BURK</name>
<keyword evidence="5" id="KW-0349">Heme</keyword>
<evidence type="ECO:0000256" key="3">
    <source>
        <dbReference type="ARBA" id="ARBA00022448"/>
    </source>
</evidence>
<evidence type="ECO:0000256" key="11">
    <source>
        <dbReference type="ARBA" id="ARBA00023136"/>
    </source>
</evidence>
<accession>A0A916IRX9</accession>
<evidence type="ECO:0000256" key="1">
    <source>
        <dbReference type="ARBA" id="ARBA00001970"/>
    </source>
</evidence>
<gene>
    <name evidence="15" type="primary">yodB</name>
    <name evidence="15" type="ORF">LMG31506_02248</name>
</gene>
<keyword evidence="11 13" id="KW-0472">Membrane</keyword>
<evidence type="ECO:0000256" key="5">
    <source>
        <dbReference type="ARBA" id="ARBA00022617"/>
    </source>
</evidence>
<dbReference type="Proteomes" id="UP000672934">
    <property type="component" value="Unassembled WGS sequence"/>
</dbReference>
<dbReference type="GO" id="GO:0022904">
    <property type="term" value="P:respiratory electron transport chain"/>
    <property type="evidence" value="ECO:0007669"/>
    <property type="project" value="InterPro"/>
</dbReference>
<comment type="cofactor">
    <cofactor evidence="1">
        <name>heme b</name>
        <dbReference type="ChEBI" id="CHEBI:60344"/>
    </cofactor>
</comment>
<dbReference type="GO" id="GO:0046872">
    <property type="term" value="F:metal ion binding"/>
    <property type="evidence" value="ECO:0007669"/>
    <property type="project" value="UniProtKB-KW"/>
</dbReference>
<feature type="transmembrane region" description="Helical" evidence="13">
    <location>
        <begin position="60"/>
        <end position="79"/>
    </location>
</feature>
<feature type="transmembrane region" description="Helical" evidence="13">
    <location>
        <begin position="161"/>
        <end position="181"/>
    </location>
</feature>
<keyword evidence="6 13" id="KW-0812">Transmembrane</keyword>
<dbReference type="GO" id="GO:0020037">
    <property type="term" value="F:heme binding"/>
    <property type="evidence" value="ECO:0007669"/>
    <property type="project" value="TreeGrafter"/>
</dbReference>
<evidence type="ECO:0000256" key="12">
    <source>
        <dbReference type="ARBA" id="ARBA00037975"/>
    </source>
</evidence>
<evidence type="ECO:0000256" key="10">
    <source>
        <dbReference type="ARBA" id="ARBA00023004"/>
    </source>
</evidence>